<dbReference type="EMBL" id="MU863935">
    <property type="protein sequence ID" value="KAK4199168.1"/>
    <property type="molecule type" value="Genomic_DNA"/>
</dbReference>
<dbReference type="Proteomes" id="UP001303160">
    <property type="component" value="Unassembled WGS sequence"/>
</dbReference>
<organism evidence="2 3">
    <name type="scientific">Triangularia verruculosa</name>
    <dbReference type="NCBI Taxonomy" id="2587418"/>
    <lineage>
        <taxon>Eukaryota</taxon>
        <taxon>Fungi</taxon>
        <taxon>Dikarya</taxon>
        <taxon>Ascomycota</taxon>
        <taxon>Pezizomycotina</taxon>
        <taxon>Sordariomycetes</taxon>
        <taxon>Sordariomycetidae</taxon>
        <taxon>Sordariales</taxon>
        <taxon>Podosporaceae</taxon>
        <taxon>Triangularia</taxon>
    </lineage>
</organism>
<keyword evidence="1" id="KW-0732">Signal</keyword>
<name>A0AAN6XFF2_9PEZI</name>
<sequence length="110" mass="11610">MRSFYILAGFPLAALATVNGHCSGDQATGEWRSKGICISTGTCTSYGGKYITGACPNDPDNIKCCLVGRYPSTVNPCGGLSWCDWTSNSCSGTRPTGYCPGGDNYRCCKI</sequence>
<proteinExistence type="predicted"/>
<reference evidence="2" key="2">
    <citation type="submission" date="2023-05" db="EMBL/GenBank/DDBJ databases">
        <authorList>
            <consortium name="Lawrence Berkeley National Laboratory"/>
            <person name="Steindorff A."/>
            <person name="Hensen N."/>
            <person name="Bonometti L."/>
            <person name="Westerberg I."/>
            <person name="Brannstrom I.O."/>
            <person name="Guillou S."/>
            <person name="Cros-Aarteil S."/>
            <person name="Calhoun S."/>
            <person name="Haridas S."/>
            <person name="Kuo A."/>
            <person name="Mondo S."/>
            <person name="Pangilinan J."/>
            <person name="Riley R."/>
            <person name="Labutti K."/>
            <person name="Andreopoulos B."/>
            <person name="Lipzen A."/>
            <person name="Chen C."/>
            <person name="Yanf M."/>
            <person name="Daum C."/>
            <person name="Ng V."/>
            <person name="Clum A."/>
            <person name="Ohm R."/>
            <person name="Martin F."/>
            <person name="Silar P."/>
            <person name="Natvig D."/>
            <person name="Lalanne C."/>
            <person name="Gautier V."/>
            <person name="Ament-Velasquez S.L."/>
            <person name="Kruys A."/>
            <person name="Hutchinson M.I."/>
            <person name="Powell A.J."/>
            <person name="Barry K."/>
            <person name="Miller A.N."/>
            <person name="Grigoriev I.V."/>
            <person name="Debuchy R."/>
            <person name="Gladieux P."/>
            <person name="Thoren M.H."/>
            <person name="Johannesson H."/>
        </authorList>
    </citation>
    <scope>NUCLEOTIDE SEQUENCE</scope>
    <source>
        <strain evidence="2">CBS 315.58</strain>
    </source>
</reference>
<reference evidence="2" key="1">
    <citation type="journal article" date="2023" name="Mol. Phylogenet. Evol.">
        <title>Genome-scale phylogeny and comparative genomics of the fungal order Sordariales.</title>
        <authorList>
            <person name="Hensen N."/>
            <person name="Bonometti L."/>
            <person name="Westerberg I."/>
            <person name="Brannstrom I.O."/>
            <person name="Guillou S."/>
            <person name="Cros-Aarteil S."/>
            <person name="Calhoun S."/>
            <person name="Haridas S."/>
            <person name="Kuo A."/>
            <person name="Mondo S."/>
            <person name="Pangilinan J."/>
            <person name="Riley R."/>
            <person name="LaButti K."/>
            <person name="Andreopoulos B."/>
            <person name="Lipzen A."/>
            <person name="Chen C."/>
            <person name="Yan M."/>
            <person name="Daum C."/>
            <person name="Ng V."/>
            <person name="Clum A."/>
            <person name="Steindorff A."/>
            <person name="Ohm R.A."/>
            <person name="Martin F."/>
            <person name="Silar P."/>
            <person name="Natvig D.O."/>
            <person name="Lalanne C."/>
            <person name="Gautier V."/>
            <person name="Ament-Velasquez S.L."/>
            <person name="Kruys A."/>
            <person name="Hutchinson M.I."/>
            <person name="Powell A.J."/>
            <person name="Barry K."/>
            <person name="Miller A.N."/>
            <person name="Grigoriev I.V."/>
            <person name="Debuchy R."/>
            <person name="Gladieux P."/>
            <person name="Hiltunen Thoren M."/>
            <person name="Johannesson H."/>
        </authorList>
    </citation>
    <scope>NUCLEOTIDE SEQUENCE</scope>
    <source>
        <strain evidence="2">CBS 315.58</strain>
    </source>
</reference>
<evidence type="ECO:0000256" key="1">
    <source>
        <dbReference type="SAM" id="SignalP"/>
    </source>
</evidence>
<dbReference type="AlphaFoldDB" id="A0AAN6XFF2"/>
<evidence type="ECO:0000313" key="3">
    <source>
        <dbReference type="Proteomes" id="UP001303160"/>
    </source>
</evidence>
<comment type="caution">
    <text evidence="2">The sequence shown here is derived from an EMBL/GenBank/DDBJ whole genome shotgun (WGS) entry which is preliminary data.</text>
</comment>
<evidence type="ECO:0000313" key="2">
    <source>
        <dbReference type="EMBL" id="KAK4199168.1"/>
    </source>
</evidence>
<gene>
    <name evidence="2" type="ORF">QBC40DRAFT_297735</name>
</gene>
<feature type="signal peptide" evidence="1">
    <location>
        <begin position="1"/>
        <end position="20"/>
    </location>
</feature>
<keyword evidence="3" id="KW-1185">Reference proteome</keyword>
<accession>A0AAN6XFF2</accession>
<feature type="chain" id="PRO_5043038698" evidence="1">
    <location>
        <begin position="21"/>
        <end position="110"/>
    </location>
</feature>
<protein>
    <submittedName>
        <fullName evidence="2">Uncharacterized protein</fullName>
    </submittedName>
</protein>